<dbReference type="PANTHER" id="PTHR32089:SF119">
    <property type="entry name" value="METHYL-ACCEPTING CHEMOTAXIS PROTEIN CTPL"/>
    <property type="match status" value="1"/>
</dbReference>
<dbReference type="Proteomes" id="UP000305674">
    <property type="component" value="Unassembled WGS sequence"/>
</dbReference>
<dbReference type="EMBL" id="SWCI01000005">
    <property type="protein sequence ID" value="TKB48922.1"/>
    <property type="molecule type" value="Genomic_DNA"/>
</dbReference>
<evidence type="ECO:0000256" key="3">
    <source>
        <dbReference type="ARBA" id="ARBA00022989"/>
    </source>
</evidence>
<dbReference type="Pfam" id="PF00015">
    <property type="entry name" value="MCPsignal"/>
    <property type="match status" value="1"/>
</dbReference>
<evidence type="ECO:0000259" key="10">
    <source>
        <dbReference type="PROSITE" id="PS50885"/>
    </source>
</evidence>
<dbReference type="SUPFAM" id="SSF103190">
    <property type="entry name" value="Sensory domain-like"/>
    <property type="match status" value="1"/>
</dbReference>
<dbReference type="Gene3D" id="3.30.450.20">
    <property type="entry name" value="PAS domain"/>
    <property type="match status" value="1"/>
</dbReference>
<evidence type="ECO:0000256" key="5">
    <source>
        <dbReference type="ARBA" id="ARBA00023224"/>
    </source>
</evidence>
<keyword evidence="3 8" id="KW-1133">Transmembrane helix</keyword>
<evidence type="ECO:0000256" key="4">
    <source>
        <dbReference type="ARBA" id="ARBA00023136"/>
    </source>
</evidence>
<evidence type="ECO:0000313" key="11">
    <source>
        <dbReference type="EMBL" id="TKB48922.1"/>
    </source>
</evidence>
<protein>
    <submittedName>
        <fullName evidence="11">Methyl-accepting chemotaxis protein</fullName>
    </submittedName>
</protein>
<evidence type="ECO:0000313" key="12">
    <source>
        <dbReference type="Proteomes" id="UP000305674"/>
    </source>
</evidence>
<feature type="transmembrane region" description="Helical" evidence="8">
    <location>
        <begin position="12"/>
        <end position="36"/>
    </location>
</feature>
<dbReference type="PRINTS" id="PR00260">
    <property type="entry name" value="CHEMTRNSDUCR"/>
</dbReference>
<keyword evidence="12" id="KW-1185">Reference proteome</keyword>
<reference evidence="11 12" key="1">
    <citation type="submission" date="2019-04" db="EMBL/GenBank/DDBJ databases">
        <authorList>
            <person name="Hwang J.C."/>
        </authorList>
    </citation>
    <scope>NUCLEOTIDE SEQUENCE [LARGE SCALE GENOMIC DNA]</scope>
    <source>
        <strain evidence="11 12">IMCC35001</strain>
    </source>
</reference>
<dbReference type="Gene3D" id="1.10.287.950">
    <property type="entry name" value="Methyl-accepting chemotaxis protein"/>
    <property type="match status" value="1"/>
</dbReference>
<dbReference type="AlphaFoldDB" id="A0A4U1BD36"/>
<dbReference type="GO" id="GO:0007165">
    <property type="term" value="P:signal transduction"/>
    <property type="evidence" value="ECO:0007669"/>
    <property type="project" value="UniProtKB-KW"/>
</dbReference>
<dbReference type="FunFam" id="1.10.287.950:FF:000001">
    <property type="entry name" value="Methyl-accepting chemotaxis sensory transducer"/>
    <property type="match status" value="1"/>
</dbReference>
<evidence type="ECO:0000256" key="6">
    <source>
        <dbReference type="ARBA" id="ARBA00029447"/>
    </source>
</evidence>
<dbReference type="InterPro" id="IPR004089">
    <property type="entry name" value="MCPsignal_dom"/>
</dbReference>
<comment type="similarity">
    <text evidence="6">Belongs to the methyl-accepting chemotaxis (MCP) protein family.</text>
</comment>
<dbReference type="PROSITE" id="PS50111">
    <property type="entry name" value="CHEMOTAXIS_TRANSDUC_2"/>
    <property type="match status" value="1"/>
</dbReference>
<comment type="subcellular location">
    <subcellularLocation>
        <location evidence="1">Membrane</location>
        <topology evidence="1">Multi-pass membrane protein</topology>
    </subcellularLocation>
</comment>
<dbReference type="Pfam" id="PF17201">
    <property type="entry name" value="Cache_3-Cache_2"/>
    <property type="match status" value="1"/>
</dbReference>
<dbReference type="OrthoDB" id="9763018at2"/>
<dbReference type="CDD" id="cd12912">
    <property type="entry name" value="PDC2_MCP_like"/>
    <property type="match status" value="1"/>
</dbReference>
<dbReference type="PANTHER" id="PTHR32089">
    <property type="entry name" value="METHYL-ACCEPTING CHEMOTAXIS PROTEIN MCPB"/>
    <property type="match status" value="1"/>
</dbReference>
<dbReference type="GO" id="GO:0004888">
    <property type="term" value="F:transmembrane signaling receptor activity"/>
    <property type="evidence" value="ECO:0007669"/>
    <property type="project" value="InterPro"/>
</dbReference>
<sequence>MALLSNLKHRSLSLQLGLMTALLVALAFSITAYLVYQDSTRTLMEKTLAEHESKVKALSLTMEQSFNGYLDEAQKLVTSLRNQYMEDLQISGTKVTLAGRELTDFVIFGDRISDNLLVDRFMKDTHAGATIFTREGNDLYRLSTSLTNLQGERIVGTRLDRTSPSYQALIQGQDYHNKIDLYGKQYLTYYTPLRNSAGAMIGAVVVALPVEDSARALFDSLAKVAWGDTGYSIVFSDAESNRGRYLHHPDSSNLSKNIINLATDEKPFQKLFEGESGVIRYPHTFNGFSGEKYLAYAKVPGWQWVIAGGTFVDEVTKESQAVLYDIILIATLAALTTTLLLIWLVRRLLAPLTDANGYMLALGQGRVSVAIPEMRADSGNEIVRLLHNMGQMAANLRGLVEQISSTSSESSQAADGVARFAGDNLAQADQQQHQVDQMASAIEEMASSANSVAEQVEAVANNVRNADGDSETGATLVADMEQQIARLGEQLNQSTDAIHQVHEQSRSIESVTAMIDAVAEQTNLLALNAAIEAARAGEQGRGFAVVADEVRQLAHRTQSSVQEVVGITGELQSRIESAVAMMNASQHSSVEVSDKAHSAGDAFRAIRQQIQGIASMAESMATTSEQQAQVSQEIAANATQVSELNRLTRDASAQTANSAEALQRLSADLSQQVAHFS</sequence>
<feature type="domain" description="HAMP" evidence="10">
    <location>
        <begin position="346"/>
        <end position="401"/>
    </location>
</feature>
<feature type="transmembrane region" description="Helical" evidence="8">
    <location>
        <begin position="322"/>
        <end position="345"/>
    </location>
</feature>
<evidence type="ECO:0000256" key="1">
    <source>
        <dbReference type="ARBA" id="ARBA00004141"/>
    </source>
</evidence>
<dbReference type="InterPro" id="IPR003660">
    <property type="entry name" value="HAMP_dom"/>
</dbReference>
<dbReference type="CDD" id="cd11386">
    <property type="entry name" value="MCP_signal"/>
    <property type="match status" value="1"/>
</dbReference>
<accession>A0A4U1BD36</accession>
<dbReference type="GO" id="GO:0006935">
    <property type="term" value="P:chemotaxis"/>
    <property type="evidence" value="ECO:0007669"/>
    <property type="project" value="InterPro"/>
</dbReference>
<evidence type="ECO:0000256" key="8">
    <source>
        <dbReference type="SAM" id="Phobius"/>
    </source>
</evidence>
<gene>
    <name evidence="11" type="ORF">FCL40_09785</name>
</gene>
<organism evidence="11 12">
    <name type="scientific">Ferrimonas sediminicola</name>
    <dbReference type="NCBI Taxonomy" id="2569538"/>
    <lineage>
        <taxon>Bacteria</taxon>
        <taxon>Pseudomonadati</taxon>
        <taxon>Pseudomonadota</taxon>
        <taxon>Gammaproteobacteria</taxon>
        <taxon>Alteromonadales</taxon>
        <taxon>Ferrimonadaceae</taxon>
        <taxon>Ferrimonas</taxon>
    </lineage>
</organism>
<evidence type="ECO:0000256" key="2">
    <source>
        <dbReference type="ARBA" id="ARBA00022692"/>
    </source>
</evidence>
<keyword evidence="4 8" id="KW-0472">Membrane</keyword>
<dbReference type="GO" id="GO:0016020">
    <property type="term" value="C:membrane"/>
    <property type="evidence" value="ECO:0007669"/>
    <property type="project" value="UniProtKB-SubCell"/>
</dbReference>
<dbReference type="InterPro" id="IPR004090">
    <property type="entry name" value="Chemotax_Me-accpt_rcpt"/>
</dbReference>
<dbReference type="RefSeq" id="WP_136853115.1">
    <property type="nucleotide sequence ID" value="NZ_SWCI01000005.1"/>
</dbReference>
<dbReference type="SUPFAM" id="SSF58104">
    <property type="entry name" value="Methyl-accepting chemotaxis protein (MCP) signaling domain"/>
    <property type="match status" value="1"/>
</dbReference>
<comment type="caution">
    <text evidence="11">The sequence shown here is derived from an EMBL/GenBank/DDBJ whole genome shotgun (WGS) entry which is preliminary data.</text>
</comment>
<dbReference type="SMART" id="SM00283">
    <property type="entry name" value="MA"/>
    <property type="match status" value="1"/>
</dbReference>
<evidence type="ECO:0000259" key="9">
    <source>
        <dbReference type="PROSITE" id="PS50111"/>
    </source>
</evidence>
<dbReference type="PROSITE" id="PS50885">
    <property type="entry name" value="HAMP"/>
    <property type="match status" value="1"/>
</dbReference>
<proteinExistence type="inferred from homology"/>
<dbReference type="InterPro" id="IPR033462">
    <property type="entry name" value="Cache_3-Cache_2"/>
</dbReference>
<feature type="domain" description="Methyl-accepting transducer" evidence="9">
    <location>
        <begin position="406"/>
        <end position="642"/>
    </location>
</feature>
<dbReference type="InterPro" id="IPR029151">
    <property type="entry name" value="Sensor-like_sf"/>
</dbReference>
<name>A0A4U1BD36_9GAMM</name>
<keyword evidence="2 8" id="KW-0812">Transmembrane</keyword>
<evidence type="ECO:0000256" key="7">
    <source>
        <dbReference type="PROSITE-ProRule" id="PRU00284"/>
    </source>
</evidence>
<keyword evidence="5 7" id="KW-0807">Transducer</keyword>